<accession>A0A8J5K2G8</accession>
<dbReference type="PANTHER" id="PTHR45913">
    <property type="entry name" value="EPM2A-INTERACTING PROTEIN 1"/>
    <property type="match status" value="1"/>
</dbReference>
<proteinExistence type="predicted"/>
<gene>
    <name evidence="1" type="primary">Zmym6-L2</name>
    <name evidence="1" type="ORF">Hamer_G011118</name>
</gene>
<keyword evidence="2" id="KW-1185">Reference proteome</keyword>
<dbReference type="Proteomes" id="UP000747542">
    <property type="component" value="Unassembled WGS sequence"/>
</dbReference>
<reference evidence="1" key="1">
    <citation type="journal article" date="2021" name="Sci. Adv.">
        <title>The American lobster genome reveals insights on longevity, neural, and immune adaptations.</title>
        <authorList>
            <person name="Polinski J.M."/>
            <person name="Zimin A.V."/>
            <person name="Clark K.F."/>
            <person name="Kohn A.B."/>
            <person name="Sadowski N."/>
            <person name="Timp W."/>
            <person name="Ptitsyn A."/>
            <person name="Khanna P."/>
            <person name="Romanova D.Y."/>
            <person name="Williams P."/>
            <person name="Greenwood S.J."/>
            <person name="Moroz L.L."/>
            <person name="Walt D.R."/>
            <person name="Bodnar A.G."/>
        </authorList>
    </citation>
    <scope>NUCLEOTIDE SEQUENCE</scope>
    <source>
        <strain evidence="1">GMGI-L3</strain>
    </source>
</reference>
<evidence type="ECO:0000313" key="1">
    <source>
        <dbReference type="EMBL" id="KAG7166289.1"/>
    </source>
</evidence>
<sequence length="145" mass="16764">MTWRSRSFLLFAGHNSGMTGHDILNIVNRFFREEEPTWTQCYSICCDRAPSLLGEQQGFAAHVKEVNANGMIIHCPLHRKNLTSIKLPGELAVFMIEAVQLMNFDRVRALNLGLFREVCSDFGFGHTHLQYHMEVRWLSRKKVLE</sequence>
<evidence type="ECO:0000313" key="2">
    <source>
        <dbReference type="Proteomes" id="UP000747542"/>
    </source>
</evidence>
<dbReference type="EMBL" id="JAHLQT010022636">
    <property type="protein sequence ID" value="KAG7166289.1"/>
    <property type="molecule type" value="Genomic_DNA"/>
</dbReference>
<organism evidence="1 2">
    <name type="scientific">Homarus americanus</name>
    <name type="common">American lobster</name>
    <dbReference type="NCBI Taxonomy" id="6706"/>
    <lineage>
        <taxon>Eukaryota</taxon>
        <taxon>Metazoa</taxon>
        <taxon>Ecdysozoa</taxon>
        <taxon>Arthropoda</taxon>
        <taxon>Crustacea</taxon>
        <taxon>Multicrustacea</taxon>
        <taxon>Malacostraca</taxon>
        <taxon>Eumalacostraca</taxon>
        <taxon>Eucarida</taxon>
        <taxon>Decapoda</taxon>
        <taxon>Pleocyemata</taxon>
        <taxon>Astacidea</taxon>
        <taxon>Nephropoidea</taxon>
        <taxon>Nephropidae</taxon>
        <taxon>Homarus</taxon>
    </lineage>
</organism>
<dbReference type="AlphaFoldDB" id="A0A8J5K2G8"/>
<dbReference type="PANTHER" id="PTHR45913:SF19">
    <property type="entry name" value="LOW QUALITY PROTEIN: ZINC FINGER BED DOMAIN-CONTAINING PROTEIN 5-LIKE"/>
    <property type="match status" value="1"/>
</dbReference>
<name>A0A8J5K2G8_HOMAM</name>
<comment type="caution">
    <text evidence="1">The sequence shown here is derived from an EMBL/GenBank/DDBJ whole genome shotgun (WGS) entry which is preliminary data.</text>
</comment>
<protein>
    <submittedName>
        <fullName evidence="1">Zinc finger MYM-type protein 6-like 2</fullName>
    </submittedName>
</protein>